<dbReference type="InterPro" id="IPR000873">
    <property type="entry name" value="AMP-dep_synth/lig_dom"/>
</dbReference>
<keyword evidence="5" id="KW-1185">Reference proteome</keyword>
<evidence type="ECO:0000313" key="4">
    <source>
        <dbReference type="EMBL" id="KIH82462.1"/>
    </source>
</evidence>
<dbReference type="AlphaFoldDB" id="A0A0C2IBQ1"/>
<dbReference type="PANTHER" id="PTHR43201">
    <property type="entry name" value="ACYL-COA SYNTHETASE"/>
    <property type="match status" value="1"/>
</dbReference>
<dbReference type="SUPFAM" id="SSF56801">
    <property type="entry name" value="Acetyl-CoA synthetase-like"/>
    <property type="match status" value="1"/>
</dbReference>
<dbReference type="Gene3D" id="3.40.50.12780">
    <property type="entry name" value="N-terminal domain of ligase-like"/>
    <property type="match status" value="1"/>
</dbReference>
<organism evidence="4 5">
    <name type="scientific">Pseudomonas batumici</name>
    <dbReference type="NCBI Taxonomy" id="226910"/>
    <lineage>
        <taxon>Bacteria</taxon>
        <taxon>Pseudomonadati</taxon>
        <taxon>Pseudomonadota</taxon>
        <taxon>Gammaproteobacteria</taxon>
        <taxon>Pseudomonadales</taxon>
        <taxon>Pseudomonadaceae</taxon>
        <taxon>Pseudomonas</taxon>
    </lineage>
</organism>
<comment type="caution">
    <text evidence="4">The sequence shown here is derived from an EMBL/GenBank/DDBJ whole genome shotgun (WGS) entry which is preliminary data.</text>
</comment>
<dbReference type="Proteomes" id="UP000031535">
    <property type="component" value="Unassembled WGS sequence"/>
</dbReference>
<evidence type="ECO:0000313" key="5">
    <source>
        <dbReference type="Proteomes" id="UP000031535"/>
    </source>
</evidence>
<keyword evidence="2 4" id="KW-0436">Ligase</keyword>
<evidence type="ECO:0000256" key="2">
    <source>
        <dbReference type="ARBA" id="ARBA00022598"/>
    </source>
</evidence>
<dbReference type="STRING" id="226910.UCMB321_3758"/>
<dbReference type="InterPro" id="IPR042099">
    <property type="entry name" value="ANL_N_sf"/>
</dbReference>
<sequence length="273" mass="30183">MKNCCEYLELLYAIWWVGAVAVPINCKLPPAEACYVAGDTQARLIVTDDGQLFPRDALPPGCRELDREDMGTLISTVSALPRTPYPRHADDLAWLFYTSSTTGRSRGVMLSHGNLMAISLCYHLDVDPISAEDAVVYAEPMSHGAGLYNFIHVRRAARHVVPDSRGFKADELFELARRLGNVSVSVAPSMLKRMVEQARRQGHAGEGIKTIVYSDAPMHLADLKDALDTFGQRLTLPPRQIREVAMRGATVMQGYWCLVDGWLLTSANDTHAP</sequence>
<accession>A0A0C2IBQ1</accession>
<feature type="domain" description="AMP-dependent synthetase/ligase" evidence="3">
    <location>
        <begin position="1"/>
        <end position="233"/>
    </location>
</feature>
<evidence type="ECO:0000256" key="1">
    <source>
        <dbReference type="ARBA" id="ARBA00006432"/>
    </source>
</evidence>
<dbReference type="GO" id="GO:0006631">
    <property type="term" value="P:fatty acid metabolic process"/>
    <property type="evidence" value="ECO:0007669"/>
    <property type="project" value="TreeGrafter"/>
</dbReference>
<proteinExistence type="inferred from homology"/>
<dbReference type="EMBL" id="JXDG01000050">
    <property type="protein sequence ID" value="KIH82462.1"/>
    <property type="molecule type" value="Genomic_DNA"/>
</dbReference>
<dbReference type="PANTHER" id="PTHR43201:SF5">
    <property type="entry name" value="MEDIUM-CHAIN ACYL-COA LIGASE ACSF2, MITOCHONDRIAL"/>
    <property type="match status" value="1"/>
</dbReference>
<evidence type="ECO:0000259" key="3">
    <source>
        <dbReference type="Pfam" id="PF00501"/>
    </source>
</evidence>
<comment type="similarity">
    <text evidence="1">Belongs to the ATP-dependent AMP-binding enzyme family.</text>
</comment>
<dbReference type="PATRIC" id="fig|226910.6.peg.3750"/>
<dbReference type="Pfam" id="PF00501">
    <property type="entry name" value="AMP-binding"/>
    <property type="match status" value="1"/>
</dbReference>
<reference evidence="4 5" key="1">
    <citation type="submission" date="2015-01" db="EMBL/GenBank/DDBJ databases">
        <title>Complete genome of Pseudomonas batumici UCM B-321 producer of the batumin antibiotic with strong antistaphilococcal and potential anticancer activity.</title>
        <authorList>
            <person name="Klochko V.V."/>
            <person name="Zelena L.B."/>
            <person name="Elena K.A."/>
            <person name="Reva O.N."/>
        </authorList>
    </citation>
    <scope>NUCLEOTIDE SEQUENCE [LARGE SCALE GENOMIC DNA]</scope>
    <source>
        <strain evidence="4 5">UCM B-321</strain>
    </source>
</reference>
<protein>
    <submittedName>
        <fullName evidence="4">Long-chain-fatty-acid--CoA ligase</fullName>
    </submittedName>
</protein>
<name>A0A0C2IBQ1_9PSED</name>
<gene>
    <name evidence="4" type="ORF">UCMB321_3758</name>
</gene>
<dbReference type="GO" id="GO:0031956">
    <property type="term" value="F:medium-chain fatty acid-CoA ligase activity"/>
    <property type="evidence" value="ECO:0007669"/>
    <property type="project" value="TreeGrafter"/>
</dbReference>